<evidence type="ECO:0000256" key="5">
    <source>
        <dbReference type="ARBA" id="ARBA00022759"/>
    </source>
</evidence>
<dbReference type="InterPro" id="IPR021127">
    <property type="entry name" value="CRISPR_associated_Cas2"/>
</dbReference>
<dbReference type="GO" id="GO:0004519">
    <property type="term" value="F:endonuclease activity"/>
    <property type="evidence" value="ECO:0007669"/>
    <property type="project" value="UniProtKB-KW"/>
</dbReference>
<keyword evidence="11" id="KW-1185">Reference proteome</keyword>
<comment type="caution">
    <text evidence="10">The sequence shown here is derived from an EMBL/GenBank/DDBJ whole genome shotgun (WGS) entry which is preliminary data.</text>
</comment>
<evidence type="ECO:0000256" key="9">
    <source>
        <dbReference type="HAMAP-Rule" id="MF_01471"/>
    </source>
</evidence>
<keyword evidence="5 9" id="KW-0255">Endonuclease</keyword>
<dbReference type="Proteomes" id="UP001300692">
    <property type="component" value="Unassembled WGS sequence"/>
</dbReference>
<protein>
    <recommendedName>
        <fullName evidence="9">CRISPR-associated endoribonuclease Cas2</fullName>
        <ecNumber evidence="9">3.1.-.-</ecNumber>
    </recommendedName>
</protein>
<dbReference type="SUPFAM" id="SSF143430">
    <property type="entry name" value="TTP0101/SSO1404-like"/>
    <property type="match status" value="1"/>
</dbReference>
<dbReference type="HAMAP" id="MF_01471">
    <property type="entry name" value="Cas2"/>
    <property type="match status" value="1"/>
</dbReference>
<accession>A0ABT3CRV0</accession>
<dbReference type="InterPro" id="IPR019199">
    <property type="entry name" value="Virulence_VapD/CRISPR_Cas2"/>
</dbReference>
<evidence type="ECO:0000256" key="4">
    <source>
        <dbReference type="ARBA" id="ARBA00022723"/>
    </source>
</evidence>
<evidence type="ECO:0000256" key="1">
    <source>
        <dbReference type="ARBA" id="ARBA00001946"/>
    </source>
</evidence>
<dbReference type="EC" id="3.1.-.-" evidence="9"/>
<comment type="subunit">
    <text evidence="9">Homodimer, forms a heterotetramer with a Cas1 homodimer.</text>
</comment>
<gene>
    <name evidence="9 10" type="primary">cas2</name>
    <name evidence="10" type="ORF">N7U62_06825</name>
</gene>
<keyword evidence="3 9" id="KW-0540">Nuclease</keyword>
<organism evidence="10 11">
    <name type="scientific">Reichenbachiella ulvae</name>
    <dbReference type="NCBI Taxonomy" id="2980104"/>
    <lineage>
        <taxon>Bacteria</taxon>
        <taxon>Pseudomonadati</taxon>
        <taxon>Bacteroidota</taxon>
        <taxon>Cytophagia</taxon>
        <taxon>Cytophagales</taxon>
        <taxon>Reichenbachiellaceae</taxon>
        <taxon>Reichenbachiella</taxon>
    </lineage>
</organism>
<feature type="binding site" evidence="9">
    <location>
        <position position="19"/>
    </location>
    <ligand>
        <name>Mg(2+)</name>
        <dbReference type="ChEBI" id="CHEBI:18420"/>
        <note>catalytic</note>
    </ligand>
</feature>
<dbReference type="Pfam" id="PF09827">
    <property type="entry name" value="CRISPR_Cas2"/>
    <property type="match status" value="1"/>
</dbReference>
<dbReference type="RefSeq" id="WP_264137155.1">
    <property type="nucleotide sequence ID" value="NZ_JAOYOD010000001.1"/>
</dbReference>
<evidence type="ECO:0000256" key="7">
    <source>
        <dbReference type="ARBA" id="ARBA00022842"/>
    </source>
</evidence>
<keyword evidence="4 9" id="KW-0479">Metal-binding</keyword>
<proteinExistence type="inferred from homology"/>
<comment type="similarity">
    <text evidence="2 9">Belongs to the CRISPR-associated endoribonuclease Cas2 protein family.</text>
</comment>
<evidence type="ECO:0000256" key="8">
    <source>
        <dbReference type="ARBA" id="ARBA00023118"/>
    </source>
</evidence>
<evidence type="ECO:0000256" key="6">
    <source>
        <dbReference type="ARBA" id="ARBA00022801"/>
    </source>
</evidence>
<dbReference type="EMBL" id="JAOYOD010000001">
    <property type="protein sequence ID" value="MCV9386369.1"/>
    <property type="molecule type" value="Genomic_DNA"/>
</dbReference>
<keyword evidence="8 9" id="KW-0051">Antiviral defense</keyword>
<sequence length="112" mass="13468">MQTYRLNQYRVMWVMVFFDLPTDTKKDRRNAALFRKRLLKDGFRMFQFSIYLRHCPSRENAALHIKRVKKSLPPDGYVGIMIITDKQFGNMELFYGKKEKELPETPQQLSLF</sequence>
<keyword evidence="6 9" id="KW-0378">Hydrolase</keyword>
<reference evidence="10 11" key="1">
    <citation type="submission" date="2022-10" db="EMBL/GenBank/DDBJ databases">
        <title>Comparative genomics and taxonomic characterization of three novel marine species of genus Reichenbachiella exhibiting antioxidant and polysaccharide degradation activities.</title>
        <authorList>
            <person name="Muhammad N."/>
            <person name="Lee Y.-J."/>
            <person name="Ko J."/>
            <person name="Kim S.-G."/>
        </authorList>
    </citation>
    <scope>NUCLEOTIDE SEQUENCE [LARGE SCALE GENOMIC DNA]</scope>
    <source>
        <strain evidence="10 11">ABR2-5</strain>
    </source>
</reference>
<name>A0ABT3CRV0_9BACT</name>
<dbReference type="NCBIfam" id="TIGR01573">
    <property type="entry name" value="cas2"/>
    <property type="match status" value="1"/>
</dbReference>
<comment type="function">
    <text evidence="9">CRISPR (clustered regularly interspaced short palindromic repeat), is an adaptive immune system that provides protection against mobile genetic elements (viruses, transposable elements and conjugative plasmids). CRISPR clusters contain sequences complementary to antecedent mobile elements and target invading nucleic acids. CRISPR clusters are transcribed and processed into CRISPR RNA (crRNA). Functions as a ssRNA-specific endoribonuclease. Involved in the integration of spacer DNA into the CRISPR cassette.</text>
</comment>
<evidence type="ECO:0000313" key="11">
    <source>
        <dbReference type="Proteomes" id="UP001300692"/>
    </source>
</evidence>
<evidence type="ECO:0000256" key="3">
    <source>
        <dbReference type="ARBA" id="ARBA00022722"/>
    </source>
</evidence>
<comment type="cofactor">
    <cofactor evidence="1 9">
        <name>Mg(2+)</name>
        <dbReference type="ChEBI" id="CHEBI:18420"/>
    </cofactor>
</comment>
<evidence type="ECO:0000256" key="2">
    <source>
        <dbReference type="ARBA" id="ARBA00009959"/>
    </source>
</evidence>
<evidence type="ECO:0000313" key="10">
    <source>
        <dbReference type="EMBL" id="MCV9386369.1"/>
    </source>
</evidence>
<keyword evidence="7 9" id="KW-0460">Magnesium</keyword>